<sequence>MRKNEGYIVVISLAIATVILLLLGVFLGSIIVERKNIQRSFHYSQALYVAEAGIEKTLCYLKQHLQDGGVWTDSMINGETVVDDPDEDGWRSFINSSLGSGSYSVELRPVSAYQIWVKSTGNVDDVSRSIQVFVEAQNLSPWNNSIYAGRGSAAGTVISGNARIHGSVHILGDELESDDVAISFTGTAGIWNNYEGMPAELATKIPPCPTTTFNGETVESLGAVVRVKRGKVALSGTGTVGQEDVPGNSFKETVDAVYITDGYGGNKGAANVYSDNGTGNTYDLGDLLEFPSLTDPYIDPDTGVEYPTYLEYLSDNSVHISINEISSKVDSFSYSDGTNSISWDPNTGVLNIEGIVFVDTDSLDIGEKDETIEYTGNGSIVVARISDSTVAGEIRVHGNLLAQGTYPAGGFPTNSLGLITGDLYLATGESQRLMTGVFFAENQIISEKQTEIAGTFVSNYFDLGSQVPRVYQVPELATNLPPGMVASSPVWDLVITQWNESTS</sequence>
<evidence type="ECO:0000313" key="2">
    <source>
        <dbReference type="EMBL" id="RLE09347.1"/>
    </source>
</evidence>
<comment type="caution">
    <text evidence="2">The sequence shown here is derived from an EMBL/GenBank/DDBJ whole genome shotgun (WGS) entry which is preliminary data.</text>
</comment>
<evidence type="ECO:0000256" key="1">
    <source>
        <dbReference type="SAM" id="Phobius"/>
    </source>
</evidence>
<keyword evidence="1" id="KW-0472">Membrane</keyword>
<evidence type="ECO:0008006" key="4">
    <source>
        <dbReference type="Google" id="ProtNLM"/>
    </source>
</evidence>
<reference evidence="2 3" key="1">
    <citation type="submission" date="2018-06" db="EMBL/GenBank/DDBJ databases">
        <title>Extensive metabolic versatility and redundancy in microbially diverse, dynamic hydrothermal sediments.</title>
        <authorList>
            <person name="Dombrowski N."/>
            <person name="Teske A."/>
            <person name="Baker B.J."/>
        </authorList>
    </citation>
    <scope>NUCLEOTIDE SEQUENCE [LARGE SCALE GENOMIC DNA]</scope>
    <source>
        <strain evidence="2">B3_G15</strain>
    </source>
</reference>
<dbReference type="Proteomes" id="UP000280417">
    <property type="component" value="Unassembled WGS sequence"/>
</dbReference>
<organism evidence="2 3">
    <name type="scientific">Aerophobetes bacterium</name>
    <dbReference type="NCBI Taxonomy" id="2030807"/>
    <lineage>
        <taxon>Bacteria</taxon>
        <taxon>Candidatus Aerophobota</taxon>
    </lineage>
</organism>
<evidence type="ECO:0000313" key="3">
    <source>
        <dbReference type="Proteomes" id="UP000280417"/>
    </source>
</evidence>
<dbReference type="AlphaFoldDB" id="A0A662D849"/>
<dbReference type="EMBL" id="QMQA01000372">
    <property type="protein sequence ID" value="RLE09347.1"/>
    <property type="molecule type" value="Genomic_DNA"/>
</dbReference>
<feature type="transmembrane region" description="Helical" evidence="1">
    <location>
        <begin position="6"/>
        <end position="32"/>
    </location>
</feature>
<name>A0A662D849_UNCAE</name>
<accession>A0A662D849</accession>
<keyword evidence="1" id="KW-0812">Transmembrane</keyword>
<proteinExistence type="predicted"/>
<protein>
    <recommendedName>
        <fullName evidence="4">Type 4 fimbrial biogenesis protein PilX N-terminal domain-containing protein</fullName>
    </recommendedName>
</protein>
<gene>
    <name evidence="2" type="ORF">DRJ04_09965</name>
</gene>
<keyword evidence="1" id="KW-1133">Transmembrane helix</keyword>